<accession>G9KNN4</accession>
<protein>
    <submittedName>
        <fullName evidence="2">SH3 and PX domains 2A</fullName>
    </submittedName>
</protein>
<reference evidence="2" key="1">
    <citation type="journal article" date="2013" name="J. Virol.">
        <title>Sequencing, annotation, and characterization of the influenza ferret infectome.</title>
        <authorList>
            <person name="Leon A.J."/>
            <person name="Banner D."/>
            <person name="Xu L."/>
            <person name="Ran L."/>
            <person name="Peng Z."/>
            <person name="Yi K."/>
            <person name="Chen C."/>
            <person name="Xu F."/>
            <person name="Huang J."/>
            <person name="Zhao Z."/>
            <person name="Lin Z."/>
            <person name="Huang S.H."/>
            <person name="Fang Y."/>
            <person name="Kelvin A.A."/>
            <person name="Ross T.M."/>
            <person name="Farooqui A."/>
            <person name="Kelvin D.J."/>
        </authorList>
    </citation>
    <scope>NUCLEOTIDE SEQUENCE</scope>
    <source>
        <tissue evidence="2">Lungs</tissue>
    </source>
</reference>
<organism evidence="2">
    <name type="scientific">Mustela putorius furo</name>
    <name type="common">European domestic ferret</name>
    <name type="synonym">Mustela furo</name>
    <dbReference type="NCBI Taxonomy" id="9669"/>
    <lineage>
        <taxon>Eukaryota</taxon>
        <taxon>Metazoa</taxon>
        <taxon>Chordata</taxon>
        <taxon>Craniata</taxon>
        <taxon>Vertebrata</taxon>
        <taxon>Euteleostomi</taxon>
        <taxon>Mammalia</taxon>
        <taxon>Eutheria</taxon>
        <taxon>Laurasiatheria</taxon>
        <taxon>Carnivora</taxon>
        <taxon>Caniformia</taxon>
        <taxon>Musteloidea</taxon>
        <taxon>Mustelidae</taxon>
        <taxon>Mustelinae</taxon>
        <taxon>Mustela</taxon>
    </lineage>
</organism>
<feature type="non-terminal residue" evidence="2">
    <location>
        <position position="1"/>
    </location>
</feature>
<sequence length="90" mass="9336">DLPRSRLPGGGPPRPGSSTVSTEPVQPVTCPPGQGEEQDASAKHRASQLGLDHSVPQSLPFLTALPRGALQHPRGPHSLSSPLSPRSPVL</sequence>
<feature type="non-terminal residue" evidence="2">
    <location>
        <position position="90"/>
    </location>
</feature>
<proteinExistence type="evidence at transcript level"/>
<feature type="compositionally biased region" description="Low complexity" evidence="1">
    <location>
        <begin position="72"/>
        <end position="90"/>
    </location>
</feature>
<dbReference type="EMBL" id="JP017915">
    <property type="protein sequence ID" value="AES06513.1"/>
    <property type="molecule type" value="mRNA"/>
</dbReference>
<evidence type="ECO:0000313" key="2">
    <source>
        <dbReference type="EMBL" id="AES06513.1"/>
    </source>
</evidence>
<evidence type="ECO:0000256" key="1">
    <source>
        <dbReference type="SAM" id="MobiDB-lite"/>
    </source>
</evidence>
<name>G9KNN4_MUSPF</name>
<feature type="region of interest" description="Disordered" evidence="1">
    <location>
        <begin position="1"/>
        <end position="90"/>
    </location>
</feature>
<dbReference type="AlphaFoldDB" id="G9KNN4"/>